<dbReference type="KEGG" id="woc:BA177_11295"/>
<dbReference type="InterPro" id="IPR032092">
    <property type="entry name" value="PilW"/>
</dbReference>
<dbReference type="Pfam" id="PF07963">
    <property type="entry name" value="N_methyl"/>
    <property type="match status" value="1"/>
</dbReference>
<gene>
    <name evidence="2" type="ORF">BA177_11295</name>
</gene>
<proteinExistence type="predicted"/>
<sequence length="329" mass="35298">MASMKSKVANRALRQRGMTLIELMVSLSIGSFLIIGAVQVYNQSREAFVINESIARVQETAQFAMDTIEQDLRMASNWGRHSRGAAIEGRSIIGDANPNGLPAPGACGAAWALDLARPVVGDNNGYTLPCAATGGNQANSDTVTSRRATVAVTPLQNGRLQIQSTRIQGQLFANGAVPPAFDPARSETHDLLVNTYYVAPTSALIPGVPTLRRKSLVSTAGGPAIVDQEVAPGVENMQLQFGVDVDTDNTVDRYVNPADPIITPGNANYIPTARVITARIWLVVRSVSPELGLNDQRNYQPGDVNLGVPNDNFRRLQVSKTVLLRNART</sequence>
<keyword evidence="1" id="KW-0812">Transmembrane</keyword>
<dbReference type="InterPro" id="IPR012902">
    <property type="entry name" value="N_methyl_site"/>
</dbReference>
<evidence type="ECO:0000256" key="1">
    <source>
        <dbReference type="SAM" id="Phobius"/>
    </source>
</evidence>
<dbReference type="Proteomes" id="UP000092695">
    <property type="component" value="Chromosome"/>
</dbReference>
<dbReference type="OrthoDB" id="5296662at2"/>
<dbReference type="RefSeq" id="WP_068616301.1">
    <property type="nucleotide sequence ID" value="NZ_CP016268.1"/>
</dbReference>
<organism evidence="2 3">
    <name type="scientific">Woeseia oceani</name>
    <dbReference type="NCBI Taxonomy" id="1548547"/>
    <lineage>
        <taxon>Bacteria</taxon>
        <taxon>Pseudomonadati</taxon>
        <taxon>Pseudomonadota</taxon>
        <taxon>Gammaproteobacteria</taxon>
        <taxon>Woeseiales</taxon>
        <taxon>Woeseiaceae</taxon>
        <taxon>Woeseia</taxon>
    </lineage>
</organism>
<feature type="transmembrane region" description="Helical" evidence="1">
    <location>
        <begin position="20"/>
        <end position="41"/>
    </location>
</feature>
<dbReference type="STRING" id="1548547.BA177_11295"/>
<evidence type="ECO:0000313" key="3">
    <source>
        <dbReference type="Proteomes" id="UP000092695"/>
    </source>
</evidence>
<dbReference type="PROSITE" id="PS00409">
    <property type="entry name" value="PROKAR_NTER_METHYL"/>
    <property type="match status" value="1"/>
</dbReference>
<keyword evidence="1" id="KW-0472">Membrane</keyword>
<dbReference type="NCBIfam" id="TIGR02532">
    <property type="entry name" value="IV_pilin_GFxxxE"/>
    <property type="match status" value="1"/>
</dbReference>
<protein>
    <recommendedName>
        <fullName evidence="4">Prepilin-type N-terminal cleavage/methylation domain-containing protein</fullName>
    </recommendedName>
</protein>
<dbReference type="Pfam" id="PF16074">
    <property type="entry name" value="PilW"/>
    <property type="match status" value="1"/>
</dbReference>
<reference evidence="2 3" key="1">
    <citation type="submission" date="2016-06" db="EMBL/GenBank/DDBJ databases">
        <title>Complete genome sequence of a deep-branching marine Gamma Proteobacterium Woeseia oceani type strain XK5.</title>
        <authorList>
            <person name="Mu D."/>
            <person name="Du Z."/>
        </authorList>
    </citation>
    <scope>NUCLEOTIDE SEQUENCE [LARGE SCALE GENOMIC DNA]</scope>
    <source>
        <strain evidence="2 3">XK5</strain>
    </source>
</reference>
<dbReference type="GO" id="GO:0043683">
    <property type="term" value="P:type IV pilus assembly"/>
    <property type="evidence" value="ECO:0007669"/>
    <property type="project" value="InterPro"/>
</dbReference>
<name>A0A193LGX1_9GAMM</name>
<evidence type="ECO:0000313" key="2">
    <source>
        <dbReference type="EMBL" id="ANO51708.1"/>
    </source>
</evidence>
<dbReference type="EMBL" id="CP016268">
    <property type="protein sequence ID" value="ANO51708.1"/>
    <property type="molecule type" value="Genomic_DNA"/>
</dbReference>
<evidence type="ECO:0008006" key="4">
    <source>
        <dbReference type="Google" id="ProtNLM"/>
    </source>
</evidence>
<dbReference type="AlphaFoldDB" id="A0A193LGX1"/>
<keyword evidence="3" id="KW-1185">Reference proteome</keyword>
<keyword evidence="1" id="KW-1133">Transmembrane helix</keyword>
<accession>A0A193LGX1</accession>